<dbReference type="InterPro" id="IPR013217">
    <property type="entry name" value="Methyltransf_12"/>
</dbReference>
<dbReference type="SUPFAM" id="SSF51735">
    <property type="entry name" value="NAD(P)-binding Rossmann-fold domains"/>
    <property type="match status" value="2"/>
</dbReference>
<dbReference type="GO" id="GO:0004312">
    <property type="term" value="F:fatty acid synthase activity"/>
    <property type="evidence" value="ECO:0007669"/>
    <property type="project" value="TreeGrafter"/>
</dbReference>
<dbReference type="Pfam" id="PF16197">
    <property type="entry name" value="KAsynt_C_assoc"/>
    <property type="match status" value="1"/>
</dbReference>
<dbReference type="Pfam" id="PF02801">
    <property type="entry name" value="Ketoacyl-synt_C"/>
    <property type="match status" value="1"/>
</dbReference>
<dbReference type="InterPro" id="IPR056501">
    <property type="entry name" value="NAD-bd_HRPKS_sdrA"/>
</dbReference>
<dbReference type="GO" id="GO:0016491">
    <property type="term" value="F:oxidoreductase activity"/>
    <property type="evidence" value="ECO:0007669"/>
    <property type="project" value="UniProtKB-KW"/>
</dbReference>
<dbReference type="SUPFAM" id="SSF52151">
    <property type="entry name" value="FabD/lysophospholipase-like"/>
    <property type="match status" value="1"/>
</dbReference>
<dbReference type="CDD" id="cd00833">
    <property type="entry name" value="PKS"/>
    <property type="match status" value="1"/>
</dbReference>
<feature type="region of interest" description="C-terminal hotdog fold" evidence="8">
    <location>
        <begin position="1114"/>
        <end position="1272"/>
    </location>
</feature>
<dbReference type="Pfam" id="PF00698">
    <property type="entry name" value="Acyl_transf_1"/>
    <property type="match status" value="1"/>
</dbReference>
<dbReference type="PROSITE" id="PS52004">
    <property type="entry name" value="KS3_2"/>
    <property type="match status" value="1"/>
</dbReference>
<evidence type="ECO:0000259" key="11">
    <source>
        <dbReference type="PROSITE" id="PS52004"/>
    </source>
</evidence>
<organism evidence="13 14">
    <name type="scientific">Letharia lupina</name>
    <dbReference type="NCBI Taxonomy" id="560253"/>
    <lineage>
        <taxon>Eukaryota</taxon>
        <taxon>Fungi</taxon>
        <taxon>Dikarya</taxon>
        <taxon>Ascomycota</taxon>
        <taxon>Pezizomycotina</taxon>
        <taxon>Lecanoromycetes</taxon>
        <taxon>OSLEUM clade</taxon>
        <taxon>Lecanoromycetidae</taxon>
        <taxon>Lecanorales</taxon>
        <taxon>Lecanorineae</taxon>
        <taxon>Parmeliaceae</taxon>
        <taxon>Letharia</taxon>
    </lineage>
</organism>
<keyword evidence="6" id="KW-0511">Multifunctional enzyme</keyword>
<dbReference type="SUPFAM" id="SSF47336">
    <property type="entry name" value="ACP-like"/>
    <property type="match status" value="1"/>
</dbReference>
<dbReference type="InterPro" id="IPR014030">
    <property type="entry name" value="Ketoacyl_synth_N"/>
</dbReference>
<dbReference type="InterPro" id="IPR049551">
    <property type="entry name" value="PKS_DH_C"/>
</dbReference>
<dbReference type="InterPro" id="IPR029063">
    <property type="entry name" value="SAM-dependent_MTases_sf"/>
</dbReference>
<name>A0A8H6CCM2_9LECA</name>
<dbReference type="Gene3D" id="3.40.366.10">
    <property type="entry name" value="Malonyl-Coenzyme A Acyl Carrier Protein, domain 2"/>
    <property type="match status" value="1"/>
</dbReference>
<evidence type="ECO:0000256" key="6">
    <source>
        <dbReference type="ARBA" id="ARBA00023268"/>
    </source>
</evidence>
<evidence type="ECO:0000313" key="13">
    <source>
        <dbReference type="EMBL" id="KAF6220994.1"/>
    </source>
</evidence>
<evidence type="ECO:0000256" key="2">
    <source>
        <dbReference type="ARBA" id="ARBA00022553"/>
    </source>
</evidence>
<dbReference type="InterPro" id="IPR032821">
    <property type="entry name" value="PKS_assoc"/>
</dbReference>
<dbReference type="EMBL" id="JACCJB010000015">
    <property type="protein sequence ID" value="KAF6220994.1"/>
    <property type="molecule type" value="Genomic_DNA"/>
</dbReference>
<dbReference type="RefSeq" id="XP_037150429.1">
    <property type="nucleotide sequence ID" value="XM_037293600.1"/>
</dbReference>
<reference evidence="13 14" key="1">
    <citation type="journal article" date="2020" name="Genomics">
        <title>Complete, high-quality genomes from long-read metagenomic sequencing of two wolf lichen thalli reveals enigmatic genome architecture.</title>
        <authorList>
            <person name="McKenzie S.K."/>
            <person name="Walston R.F."/>
            <person name="Allen J.L."/>
        </authorList>
    </citation>
    <scope>NUCLEOTIDE SEQUENCE [LARGE SCALE GENOMIC DNA]</scope>
    <source>
        <strain evidence="13">WasteWater1</strain>
    </source>
</reference>
<dbReference type="Gene3D" id="3.10.129.110">
    <property type="entry name" value="Polyketide synthase dehydratase"/>
    <property type="match status" value="1"/>
</dbReference>
<keyword evidence="1" id="KW-0596">Phosphopantetheine</keyword>
<sequence>MEPTLGPDSQEALFSKLYGEHEPVAIIGMACRLPAGATNVENLWNSLASGQSGWTLHPENRHTPNFHYHPNPDKRGCYNTKGGHYVEENIARFDAQFFSLTPAEATVMDPQQRHLLEVSYEALENAGITLSSVAGTNMGVFIGSSYSEYRTHMWKDLDNLPMFEVTGNAESLLSNRISYGFDLRGPSMTIDTACSSSLVALNAAFKSLQAGESSAAIVGGSHLNVLAESSVSLSTTRLLSSDGRCYAFDDRAISGYGRGEGTGCIILKPLKAALKAGDSIRAIVRNIGTNQDGRTAGITLPNNKAQTALIREVYSSAGLDPLETDFIEAHGTGTAAGDPIEAAALSEVFGRASESRKVLIGSLKSNIGHLEGASGICSVIKAALMLERKFLLPNCDLQTPNRKIPFEKSNMKVSNKYVPWDSSSIRRVSVNNFGFGGANAHAVLEESSFPGKTKSYVATPLDTRNRSNDRDPSTKSSTKQHLYVFSANDRESLERQISLVAEYAKERPVTMYPELMRSLAFTLGQRRSILAWKFAVLAPNPDQLVYDLKDTALAPVRSGEHPNIGFIFTGQGSQWPTMGKSLYHTYPAYALTVREADRILTELGASWSLIDELEKPQETSIINSAHISQPACTALQIALVDLLSSWAVVPHSVTGHSSGEIAAAYAAGILRLEACMAIAYYRGLVARTLTEDFKDISGGMLAVGASEKDTQALIDDSAHGQAIIACVNSPNSMTVSGDADQISQTGRLADTRSIWNRRLRVDVAYHSHHMRYVADKYKSLLGKVEPSSQTTVEFHSSLKGARVAPSTLTATYWVENLTSPVLFSQATRSLCGISGDLTERNVDILVEIGPHSALQGPVRQILQSVEGSFRKIQYMPSLIRNEDSVSAMLLLSARLFMSGCRMQLGNINFPKGELPEILTDLPPYQWNHGKEYWHVSRTSQEMQTYSSQRHDLLGNRVPDCSVLEPQWRNVIMADDVPWLRDHKVQGLTVFPLAAYLCMAMEACRQKASWKGIKFNSIGFREVSVHQALAIPDSTSVELRLSLTPFHEGPRSSSDRWSQFRVFSWSLERGWLEHCRGLVEPRSADATNPIENEVAIRSRLQSYAEDLSRGTSLCTRPVEAKGVYQAVADAGFDYGPMFRQMEQVMSGPSCAMHNAIVPDTPACMPVNYESDYTIHPITLDVIFHGAAALLVKSGLFSKAPYMPVAIREMTVSLELSRQPGAVFEVYTRTQEPDTFSRRQIFDMDVKDVRNPSYGCGVSIRGFTEVPVQQSQTNQDVGRARCLRTQWEPCMTYLPQSQGSKGLPVSALGSIDGNNYQQCYGFAAKLVGKLAHQNPGLRILEISAGTTSATVPILELLGGAAEEPARFVQYDFTDTSPDTLETVRAKLAPWGKLVNCKTLDIELLPQDQGFESESYDAVVVTASNHLLDTAFTQKAITHIRSLLQPGGTLIIVEDTNLEKPLSSSPSWSLDGQQSTDSHLMNGGNHLLNGNSHRVNGNNHRVNGNNHYVNGNTPHKDCTTISQARTKALFEANGFSGLDFIPQHYSEDAQHAVSVALATAAPIGTTPDETVVDLIVVAQGLPEGASKADFENVLNVWGPRTVVWVQFAELAVTNLSGKHCIVIDDPRCPHLTTMTADSFRGLKALSQAAGVLWITGGVTSPDAGTVRGLTRTLRSESQITNLVTLAIDDWGFPSSNIVDLVGQIFERSFFCSFAQTEYDTELAVRDGVVYIPRLVHDNALDQHLNRETHKGFRDLQPFVQEGRPLKLTVASPGFLDTLCFVEDKQATKPLLDDEIEIDVKSAGLNFKDVILALGQLAGNHLGQECSGVVTRVGLDVRAIRRGDRVCAVSGSTIANLARCKADCAVLLPDSISYPQGASIPIIYCTAQYCLAHVARLRPNETVLIHAAAGGVGQAAIMLAQATKARVLATVGSPEKKEFLMQKYNVPEECIFYSRNTSFAKGVMEATCGRGVDVALNSLAGEQLSATWECMAPFGRFVEIGKRDITGNTNLEMARFEQNVSFTAVDLTALVQYKPRVLQEVFKEVMDLFRQDIVAPVSPIHEFAVSEAETAFRSLQSGKLMGKLVIVPKANDTVMATRSLLEPDILRADVSYLITGGTGGIGRAICRWMAQRGAKNIILASRSGKTQTVAQNLVDELSSIGIKVEICKCDASIEADMRLLISECAKIMPPIGGVIHGAYVNKDVLFEQAVFSDWTDVVRPKVDGARNLHETLLDHKLDFFIMLSSISGVIGNRGQAAYAAANSFLDEFAHYRVSQGLPATAIDLGVVKEIGFVAERPELQAGLESLSGDATLNEADVLALIKLAVTGQIDKHADHQCTIGLDFDNYNPKHAAFFWATDARFSHLRRAAGTAGGSDGEGSGMTPRKALKQARSLEDATRAASDGLIGKLSGVLIIPADEISTQKPVVALGLDSLIAIEVRSWITREMEATMSTLELMTSSSIKGLAEMIVARSKLCEGLRKEGADDAGSG</sequence>
<dbReference type="PANTHER" id="PTHR43775">
    <property type="entry name" value="FATTY ACID SYNTHASE"/>
    <property type="match status" value="1"/>
</dbReference>
<gene>
    <name evidence="13" type="ORF">HO133_002675</name>
</gene>
<dbReference type="GeneID" id="59331087"/>
<dbReference type="InterPro" id="IPR020841">
    <property type="entry name" value="PKS_Beta-ketoAc_synthase_dom"/>
</dbReference>
<dbReference type="InterPro" id="IPR013968">
    <property type="entry name" value="PKS_KR"/>
</dbReference>
<dbReference type="SMART" id="SM00829">
    <property type="entry name" value="PKS_ER"/>
    <property type="match status" value="1"/>
</dbReference>
<evidence type="ECO:0008006" key="15">
    <source>
        <dbReference type="Google" id="ProtNLM"/>
    </source>
</evidence>
<dbReference type="InterPro" id="IPR020843">
    <property type="entry name" value="ER"/>
</dbReference>
<keyword evidence="3" id="KW-0808">Transferase</keyword>
<dbReference type="Pfam" id="PF13602">
    <property type="entry name" value="ADH_zinc_N_2"/>
    <property type="match status" value="1"/>
</dbReference>
<dbReference type="SUPFAM" id="SSF53901">
    <property type="entry name" value="Thiolase-like"/>
    <property type="match status" value="1"/>
</dbReference>
<feature type="compositionally biased region" description="Basic and acidic residues" evidence="9">
    <location>
        <begin position="463"/>
        <end position="473"/>
    </location>
</feature>
<evidence type="ECO:0000256" key="9">
    <source>
        <dbReference type="SAM" id="MobiDB-lite"/>
    </source>
</evidence>
<dbReference type="InterPro" id="IPR016036">
    <property type="entry name" value="Malonyl_transacylase_ACP-bd"/>
</dbReference>
<dbReference type="InterPro" id="IPR020806">
    <property type="entry name" value="PKS_PP-bd"/>
</dbReference>
<dbReference type="SUPFAM" id="SSF55048">
    <property type="entry name" value="Probable ACP-binding domain of malonyl-CoA ACP transacylase"/>
    <property type="match status" value="1"/>
</dbReference>
<dbReference type="FunFam" id="3.40.50.720:FF:000209">
    <property type="entry name" value="Polyketide synthase Pks12"/>
    <property type="match status" value="1"/>
</dbReference>
<dbReference type="Pfam" id="PF23114">
    <property type="entry name" value="NAD-bd_HRPKS_sdrA"/>
    <property type="match status" value="1"/>
</dbReference>
<feature type="domain" description="PKS/mFAS DH" evidence="12">
    <location>
        <begin position="950"/>
        <end position="1272"/>
    </location>
</feature>
<dbReference type="SMART" id="SM00823">
    <property type="entry name" value="PKS_PP"/>
    <property type="match status" value="1"/>
</dbReference>
<dbReference type="InterPro" id="IPR001227">
    <property type="entry name" value="Ac_transferase_dom_sf"/>
</dbReference>
<dbReference type="InterPro" id="IPR011032">
    <property type="entry name" value="GroES-like_sf"/>
</dbReference>
<dbReference type="Gene3D" id="1.10.1200.10">
    <property type="entry name" value="ACP-like"/>
    <property type="match status" value="1"/>
</dbReference>
<dbReference type="InterPro" id="IPR018201">
    <property type="entry name" value="Ketoacyl_synth_AS"/>
</dbReference>
<evidence type="ECO:0000313" key="14">
    <source>
        <dbReference type="Proteomes" id="UP000593566"/>
    </source>
</evidence>
<dbReference type="Pfam" id="PF21089">
    <property type="entry name" value="PKS_DH_N"/>
    <property type="match status" value="1"/>
</dbReference>
<feature type="active site" description="Proton donor; for dehydratase activity" evidence="8">
    <location>
        <position position="1179"/>
    </location>
</feature>
<evidence type="ECO:0000259" key="10">
    <source>
        <dbReference type="PROSITE" id="PS50075"/>
    </source>
</evidence>
<feature type="domain" description="Carrier" evidence="10">
    <location>
        <begin position="2391"/>
        <end position="2468"/>
    </location>
</feature>
<dbReference type="InterPro" id="IPR020807">
    <property type="entry name" value="PKS_DH"/>
</dbReference>
<dbReference type="Pfam" id="PF14765">
    <property type="entry name" value="PS-DH"/>
    <property type="match status" value="1"/>
</dbReference>
<dbReference type="Pfam" id="PF08242">
    <property type="entry name" value="Methyltransf_12"/>
    <property type="match status" value="1"/>
</dbReference>
<dbReference type="PANTHER" id="PTHR43775:SF13">
    <property type="entry name" value="POLYKETIDE SYNTHASE 1"/>
    <property type="match status" value="1"/>
</dbReference>
<keyword evidence="4" id="KW-0521">NADP</keyword>
<feature type="region of interest" description="Disordered" evidence="9">
    <location>
        <begin position="455"/>
        <end position="480"/>
    </location>
</feature>
<dbReference type="SUPFAM" id="SSF53335">
    <property type="entry name" value="S-adenosyl-L-methionine-dependent methyltransferases"/>
    <property type="match status" value="1"/>
</dbReference>
<dbReference type="GO" id="GO:1901336">
    <property type="term" value="P:lactone biosynthetic process"/>
    <property type="evidence" value="ECO:0007669"/>
    <property type="project" value="UniProtKB-ARBA"/>
</dbReference>
<dbReference type="InterPro" id="IPR049900">
    <property type="entry name" value="PKS_mFAS_DH"/>
</dbReference>
<dbReference type="GO" id="GO:0006633">
    <property type="term" value="P:fatty acid biosynthetic process"/>
    <property type="evidence" value="ECO:0007669"/>
    <property type="project" value="InterPro"/>
</dbReference>
<keyword evidence="5" id="KW-0560">Oxidoreductase</keyword>
<dbReference type="GO" id="GO:0004315">
    <property type="term" value="F:3-oxoacyl-[acyl-carrier-protein] synthase activity"/>
    <property type="evidence" value="ECO:0007669"/>
    <property type="project" value="InterPro"/>
</dbReference>
<dbReference type="PROSITE" id="PS00606">
    <property type="entry name" value="KS3_1"/>
    <property type="match status" value="1"/>
</dbReference>
<dbReference type="SMART" id="SM00822">
    <property type="entry name" value="PKS_KR"/>
    <property type="match status" value="1"/>
</dbReference>
<dbReference type="InterPro" id="IPR016039">
    <property type="entry name" value="Thiolase-like"/>
</dbReference>
<keyword evidence="2" id="KW-0597">Phosphoprotein</keyword>
<dbReference type="SMART" id="SM00827">
    <property type="entry name" value="PKS_AT"/>
    <property type="match status" value="1"/>
</dbReference>
<dbReference type="InterPro" id="IPR050091">
    <property type="entry name" value="PKS_NRPS_Biosynth_Enz"/>
</dbReference>
<feature type="domain" description="Ketosynthase family 3 (KS3)" evidence="11">
    <location>
        <begin position="21"/>
        <end position="446"/>
    </location>
</feature>
<dbReference type="InterPro" id="IPR014031">
    <property type="entry name" value="Ketoacyl_synth_C"/>
</dbReference>
<dbReference type="InterPro" id="IPR016035">
    <property type="entry name" value="Acyl_Trfase/lysoPLipase"/>
</dbReference>
<dbReference type="PROSITE" id="PS52019">
    <property type="entry name" value="PKS_MFAS_DH"/>
    <property type="match status" value="1"/>
</dbReference>
<dbReference type="PROSITE" id="PS00012">
    <property type="entry name" value="PHOSPHOPANTETHEINE"/>
    <property type="match status" value="1"/>
</dbReference>
<dbReference type="InterPro" id="IPR042104">
    <property type="entry name" value="PKS_dehydratase_sf"/>
</dbReference>
<keyword evidence="7" id="KW-0012">Acyltransferase</keyword>
<keyword evidence="14" id="KW-1185">Reference proteome</keyword>
<dbReference type="Gene3D" id="3.40.50.150">
    <property type="entry name" value="Vaccinia Virus protein VP39"/>
    <property type="match status" value="1"/>
</dbReference>
<dbReference type="InterPro" id="IPR057326">
    <property type="entry name" value="KR_dom"/>
</dbReference>
<dbReference type="Gene3D" id="3.40.47.10">
    <property type="match status" value="1"/>
</dbReference>
<dbReference type="InterPro" id="IPR009081">
    <property type="entry name" value="PP-bd_ACP"/>
</dbReference>
<evidence type="ECO:0000259" key="12">
    <source>
        <dbReference type="PROSITE" id="PS52019"/>
    </source>
</evidence>
<dbReference type="InterPro" id="IPR049552">
    <property type="entry name" value="PKS_DH_N"/>
</dbReference>
<dbReference type="SMART" id="SM00825">
    <property type="entry name" value="PKS_KS"/>
    <property type="match status" value="1"/>
</dbReference>
<dbReference type="InterPro" id="IPR013154">
    <property type="entry name" value="ADH-like_N"/>
</dbReference>
<dbReference type="Pfam" id="PF08240">
    <property type="entry name" value="ADH_N"/>
    <property type="match status" value="1"/>
</dbReference>
<evidence type="ECO:0000256" key="8">
    <source>
        <dbReference type="PROSITE-ProRule" id="PRU01363"/>
    </source>
</evidence>
<dbReference type="Pfam" id="PF00109">
    <property type="entry name" value="ketoacyl-synt"/>
    <property type="match status" value="1"/>
</dbReference>
<dbReference type="InterPro" id="IPR014043">
    <property type="entry name" value="Acyl_transferase_dom"/>
</dbReference>
<evidence type="ECO:0000256" key="7">
    <source>
        <dbReference type="ARBA" id="ARBA00023315"/>
    </source>
</evidence>
<feature type="region of interest" description="N-terminal hotdog fold" evidence="8">
    <location>
        <begin position="950"/>
        <end position="1085"/>
    </location>
</feature>
<dbReference type="Gene3D" id="3.90.180.10">
    <property type="entry name" value="Medium-chain alcohol dehydrogenases, catalytic domain"/>
    <property type="match status" value="1"/>
</dbReference>
<dbReference type="Proteomes" id="UP000593566">
    <property type="component" value="Unassembled WGS sequence"/>
</dbReference>
<evidence type="ECO:0000256" key="1">
    <source>
        <dbReference type="ARBA" id="ARBA00022450"/>
    </source>
</evidence>
<proteinExistence type="predicted"/>
<dbReference type="SMART" id="SM00826">
    <property type="entry name" value="PKS_DH"/>
    <property type="match status" value="1"/>
</dbReference>
<dbReference type="InterPro" id="IPR006162">
    <property type="entry name" value="Ppantetheine_attach_site"/>
</dbReference>
<dbReference type="GO" id="GO:0030639">
    <property type="term" value="P:polyketide biosynthetic process"/>
    <property type="evidence" value="ECO:0007669"/>
    <property type="project" value="UniProtKB-ARBA"/>
</dbReference>
<dbReference type="GO" id="GO:0031177">
    <property type="term" value="F:phosphopantetheine binding"/>
    <property type="evidence" value="ECO:0007669"/>
    <property type="project" value="InterPro"/>
</dbReference>
<evidence type="ECO:0000256" key="3">
    <source>
        <dbReference type="ARBA" id="ARBA00022679"/>
    </source>
</evidence>
<dbReference type="InterPro" id="IPR036291">
    <property type="entry name" value="NAD(P)-bd_dom_sf"/>
</dbReference>
<feature type="active site" description="Proton acceptor; for dehydratase activity" evidence="8">
    <location>
        <position position="982"/>
    </location>
</feature>
<protein>
    <recommendedName>
        <fullName evidence="15">Carrier domain-containing protein</fullName>
    </recommendedName>
</protein>
<dbReference type="PROSITE" id="PS50075">
    <property type="entry name" value="CARRIER"/>
    <property type="match status" value="1"/>
</dbReference>
<dbReference type="InterPro" id="IPR036736">
    <property type="entry name" value="ACP-like_sf"/>
</dbReference>
<dbReference type="Pfam" id="PF23297">
    <property type="entry name" value="ACP_SdgA_C"/>
    <property type="match status" value="1"/>
</dbReference>
<evidence type="ECO:0000256" key="5">
    <source>
        <dbReference type="ARBA" id="ARBA00023002"/>
    </source>
</evidence>
<dbReference type="SUPFAM" id="SSF50129">
    <property type="entry name" value="GroES-like"/>
    <property type="match status" value="1"/>
</dbReference>
<dbReference type="Pfam" id="PF08659">
    <property type="entry name" value="KR"/>
    <property type="match status" value="1"/>
</dbReference>
<comment type="caution">
    <text evidence="13">The sequence shown here is derived from an EMBL/GenBank/DDBJ whole genome shotgun (WGS) entry which is preliminary data.</text>
</comment>
<accession>A0A8H6CCM2</accession>
<dbReference type="CDD" id="cd05195">
    <property type="entry name" value="enoyl_red"/>
    <property type="match status" value="1"/>
</dbReference>
<dbReference type="CDD" id="cd05274">
    <property type="entry name" value="KR_FAS_SDR_x"/>
    <property type="match status" value="1"/>
</dbReference>
<dbReference type="Gene3D" id="3.40.50.720">
    <property type="entry name" value="NAD(P)-binding Rossmann-like Domain"/>
    <property type="match status" value="1"/>
</dbReference>
<evidence type="ECO:0000256" key="4">
    <source>
        <dbReference type="ARBA" id="ARBA00022857"/>
    </source>
</evidence>